<evidence type="ECO:0000313" key="2">
    <source>
        <dbReference type="Proteomes" id="UP000729357"/>
    </source>
</evidence>
<comment type="caution">
    <text evidence="1">The sequence shown here is derived from an EMBL/GenBank/DDBJ whole genome shotgun (WGS) entry which is preliminary data.</text>
</comment>
<gene>
    <name evidence="1" type="ORF">KCU98_g229</name>
</gene>
<reference evidence="1" key="2">
    <citation type="submission" date="2021-08" db="EMBL/GenBank/DDBJ databases">
        <authorList>
            <person name="Gostincar C."/>
            <person name="Sun X."/>
            <person name="Song Z."/>
            <person name="Gunde-Cimerman N."/>
        </authorList>
    </citation>
    <scope>NUCLEOTIDE SEQUENCE</scope>
    <source>
        <strain evidence="1">EXF-9298</strain>
    </source>
</reference>
<protein>
    <submittedName>
        <fullName evidence="1">Uncharacterized protein</fullName>
    </submittedName>
</protein>
<reference evidence="1" key="1">
    <citation type="journal article" date="2021" name="J Fungi (Basel)">
        <title>Virulence traits and population genomics of the black yeast Aureobasidium melanogenum.</title>
        <authorList>
            <person name="Cernosa A."/>
            <person name="Sun X."/>
            <person name="Gostincar C."/>
            <person name="Fang C."/>
            <person name="Gunde-Cimerman N."/>
            <person name="Song Z."/>
        </authorList>
    </citation>
    <scope>NUCLEOTIDE SEQUENCE</scope>
    <source>
        <strain evidence="1">EXF-9298</strain>
    </source>
</reference>
<name>A0A9P8G636_AURME</name>
<dbReference type="Proteomes" id="UP000729357">
    <property type="component" value="Unassembled WGS sequence"/>
</dbReference>
<dbReference type="EMBL" id="JAHFXS010000001">
    <property type="protein sequence ID" value="KAG9991831.1"/>
    <property type="molecule type" value="Genomic_DNA"/>
</dbReference>
<feature type="non-terminal residue" evidence="1">
    <location>
        <position position="1"/>
    </location>
</feature>
<dbReference type="AlphaFoldDB" id="A0A9P8G636"/>
<proteinExistence type="predicted"/>
<evidence type="ECO:0000313" key="1">
    <source>
        <dbReference type="EMBL" id="KAG9991831.1"/>
    </source>
</evidence>
<keyword evidence="2" id="KW-1185">Reference proteome</keyword>
<accession>A0A9P8G636</accession>
<feature type="non-terminal residue" evidence="1">
    <location>
        <position position="82"/>
    </location>
</feature>
<organism evidence="1 2">
    <name type="scientific">Aureobasidium melanogenum</name>
    <name type="common">Aureobasidium pullulans var. melanogenum</name>
    <dbReference type="NCBI Taxonomy" id="46634"/>
    <lineage>
        <taxon>Eukaryota</taxon>
        <taxon>Fungi</taxon>
        <taxon>Dikarya</taxon>
        <taxon>Ascomycota</taxon>
        <taxon>Pezizomycotina</taxon>
        <taxon>Dothideomycetes</taxon>
        <taxon>Dothideomycetidae</taxon>
        <taxon>Dothideales</taxon>
        <taxon>Saccotheciaceae</taxon>
        <taxon>Aureobasidium</taxon>
    </lineage>
</organism>
<sequence>LVVEAVVRHVGFTCVDLKASTGATSSIVARFRFLSTVVFCVCGSLMVRVASPPSACRARKAMSSIVCASLPFCAAGSGGSAM</sequence>